<dbReference type="GO" id="GO:0019262">
    <property type="term" value="P:N-acetylneuraminate catabolic process"/>
    <property type="evidence" value="ECO:0007669"/>
    <property type="project" value="UniProtKB-UniRule"/>
</dbReference>
<name>W4QMF6_9BACI</name>
<feature type="active site" description="For ring-opening step" evidence="4">
    <location>
        <position position="136"/>
    </location>
</feature>
<comment type="caution">
    <text evidence="6">The sequence shown here is derived from an EMBL/GenBank/DDBJ whole genome shotgun (WGS) entry which is preliminary data.</text>
</comment>
<evidence type="ECO:0000256" key="2">
    <source>
        <dbReference type="ARBA" id="ARBA00022801"/>
    </source>
</evidence>
<dbReference type="NCBIfam" id="TIGR00502">
    <property type="entry name" value="nagB"/>
    <property type="match status" value="1"/>
</dbReference>
<evidence type="ECO:0000256" key="1">
    <source>
        <dbReference type="ARBA" id="ARBA00000644"/>
    </source>
</evidence>
<dbReference type="GO" id="GO:0006043">
    <property type="term" value="P:glucosamine catabolic process"/>
    <property type="evidence" value="ECO:0007669"/>
    <property type="project" value="TreeGrafter"/>
</dbReference>
<dbReference type="GO" id="GO:0006046">
    <property type="term" value="P:N-acetylglucosamine catabolic process"/>
    <property type="evidence" value="ECO:0007669"/>
    <property type="project" value="UniProtKB-UniRule"/>
</dbReference>
<keyword evidence="2 4" id="KW-0378">Hydrolase</keyword>
<evidence type="ECO:0000313" key="6">
    <source>
        <dbReference type="EMBL" id="GAE32509.1"/>
    </source>
</evidence>
<protein>
    <recommendedName>
        <fullName evidence="4">Glucosamine-6-phosphate deaminase</fullName>
        <ecNumber evidence="4">3.5.99.6</ecNumber>
    </recommendedName>
    <alternativeName>
        <fullName evidence="4">GlcN6P deaminase</fullName>
        <shortName evidence="4">GNPDA</shortName>
    </alternativeName>
    <alternativeName>
        <fullName evidence="4">Glucosamine-6-phosphate isomerase</fullName>
    </alternativeName>
</protein>
<dbReference type="PROSITE" id="PS01161">
    <property type="entry name" value="GLC_GALNAC_ISOMERASE"/>
    <property type="match status" value="1"/>
</dbReference>
<dbReference type="InterPro" id="IPR037171">
    <property type="entry name" value="NagB/RpiA_transferase-like"/>
</dbReference>
<dbReference type="PANTHER" id="PTHR11280:SF5">
    <property type="entry name" value="GLUCOSAMINE-6-PHOSPHATE ISOMERASE"/>
    <property type="match status" value="1"/>
</dbReference>
<feature type="active site" description="Proton acceptor; for ring-opening step" evidence="4">
    <location>
        <position position="138"/>
    </location>
</feature>
<dbReference type="EMBL" id="BAUU01000038">
    <property type="protein sequence ID" value="GAE32509.1"/>
    <property type="molecule type" value="Genomic_DNA"/>
</dbReference>
<keyword evidence="7" id="KW-1185">Reference proteome</keyword>
<dbReference type="SUPFAM" id="SSF100950">
    <property type="entry name" value="NagB/RpiA/CoA transferase-like"/>
    <property type="match status" value="1"/>
</dbReference>
<dbReference type="InterPro" id="IPR006148">
    <property type="entry name" value="Glc/Gal-6P_isomerase"/>
</dbReference>
<comment type="similarity">
    <text evidence="4">Belongs to the glucosamine/galactosamine-6-phosphate isomerase family. NagB subfamily.</text>
</comment>
<organism evidence="6 7">
    <name type="scientific">Halalkalibacter hemicellulosilyticusJCM 9152</name>
    <dbReference type="NCBI Taxonomy" id="1236971"/>
    <lineage>
        <taxon>Bacteria</taxon>
        <taxon>Bacillati</taxon>
        <taxon>Bacillota</taxon>
        <taxon>Bacilli</taxon>
        <taxon>Bacillales</taxon>
        <taxon>Bacillaceae</taxon>
        <taxon>Halalkalibacter</taxon>
    </lineage>
</organism>
<feature type="domain" description="Glucosamine/galactosamine-6-phosphate isomerase" evidence="5">
    <location>
        <begin position="15"/>
        <end position="226"/>
    </location>
</feature>
<comment type="caution">
    <text evidence="4">Lacks conserved residue(s) required for the propagation of feature annotation.</text>
</comment>
<proteinExistence type="inferred from homology"/>
<feature type="active site" description="Proton acceptor; for enolization step" evidence="4">
    <location>
        <position position="67"/>
    </location>
</feature>
<keyword evidence="3 4" id="KW-0119">Carbohydrate metabolism</keyword>
<sequence length="234" mass="26458">MKTVHLTNYEEMSTYAYEIIKAKLLHVNKPVLGLATGSTPERLYELLVKGYTQGQLSFSNVTTFNLDEYIGLKPADQNSYHYYMDEHLFKHINIRESHIHIPDGITDNAEQECLRYEQLIKEHGGIDVQLLGLGLNGHIGFNEPGTAFSTRTHIVDLKPSTRKANARFFEREEDVPNQAITMGIQTIMESKEILLLASGEKKRPAIKRLLEGDVCEDFPASILHNHPNVTVIIG</sequence>
<evidence type="ECO:0000313" key="7">
    <source>
        <dbReference type="Proteomes" id="UP000018895"/>
    </source>
</evidence>
<feature type="active site" description="For ring-opening step" evidence="4">
    <location>
        <position position="143"/>
    </location>
</feature>
<dbReference type="EC" id="3.5.99.6" evidence="4"/>
<reference evidence="6" key="1">
    <citation type="journal article" date="2014" name="Genome Announc.">
        <title>Draft Genome Sequences of Three Alkaliphilic Bacillus Strains, Bacillus wakoensis JCM 9140T, Bacillus akibai JCM 9157T, and Bacillus hemicellulosilyticus JCM 9152T.</title>
        <authorList>
            <person name="Yuki M."/>
            <person name="Oshima K."/>
            <person name="Suda W."/>
            <person name="Oshida Y."/>
            <person name="Kitamura K."/>
            <person name="Iida T."/>
            <person name="Hattori M."/>
            <person name="Ohkuma M."/>
        </authorList>
    </citation>
    <scope>NUCLEOTIDE SEQUENCE [LARGE SCALE GENOMIC DNA]</scope>
    <source>
        <strain evidence="6">JCM 9152</strain>
    </source>
</reference>
<dbReference type="Pfam" id="PF01182">
    <property type="entry name" value="Glucosamine_iso"/>
    <property type="match status" value="1"/>
</dbReference>
<dbReference type="GO" id="GO:0004342">
    <property type="term" value="F:glucosamine-6-phosphate deaminase activity"/>
    <property type="evidence" value="ECO:0007669"/>
    <property type="project" value="UniProtKB-UniRule"/>
</dbReference>
<dbReference type="RefSeq" id="WP_035346807.1">
    <property type="nucleotide sequence ID" value="NZ_BAUU01000038.1"/>
</dbReference>
<dbReference type="GO" id="GO:0005737">
    <property type="term" value="C:cytoplasm"/>
    <property type="evidence" value="ECO:0007669"/>
    <property type="project" value="TreeGrafter"/>
</dbReference>
<dbReference type="AlphaFoldDB" id="W4QMF6"/>
<comment type="pathway">
    <text evidence="4">Amino-sugar metabolism; N-acetylneuraminate degradation; D-fructose 6-phosphate from N-acetylneuraminate: step 5/5.</text>
</comment>
<gene>
    <name evidence="4" type="primary">nagB</name>
    <name evidence="6" type="ORF">JCM9152_4046</name>
</gene>
<comment type="catalytic activity">
    <reaction evidence="1 4">
        <text>alpha-D-glucosamine 6-phosphate + H2O = beta-D-fructose 6-phosphate + NH4(+)</text>
        <dbReference type="Rhea" id="RHEA:12172"/>
        <dbReference type="ChEBI" id="CHEBI:15377"/>
        <dbReference type="ChEBI" id="CHEBI:28938"/>
        <dbReference type="ChEBI" id="CHEBI:57634"/>
        <dbReference type="ChEBI" id="CHEBI:75989"/>
        <dbReference type="EC" id="3.5.99.6"/>
    </reaction>
</comment>
<dbReference type="UniPathway" id="UPA00629">
    <property type="reaction ID" value="UER00684"/>
</dbReference>
<dbReference type="CDD" id="cd01399">
    <property type="entry name" value="GlcN6P_deaminase"/>
    <property type="match status" value="1"/>
</dbReference>
<dbReference type="InterPro" id="IPR018321">
    <property type="entry name" value="Glucosamine6P_isomerase_CS"/>
</dbReference>
<evidence type="ECO:0000259" key="5">
    <source>
        <dbReference type="Pfam" id="PF01182"/>
    </source>
</evidence>
<dbReference type="FunFam" id="3.40.50.1360:FF:000003">
    <property type="entry name" value="Glucosamine-6-phosphate deaminase"/>
    <property type="match status" value="1"/>
</dbReference>
<dbReference type="GO" id="GO:0042802">
    <property type="term" value="F:identical protein binding"/>
    <property type="evidence" value="ECO:0007669"/>
    <property type="project" value="TreeGrafter"/>
</dbReference>
<dbReference type="STRING" id="1236971.JCM9152_4046"/>
<comment type="function">
    <text evidence="4">Catalyzes the reversible isomerization-deamination of glucosamine 6-phosphate (GlcN6P) to form fructose 6-phosphate (Fru6P) and ammonium ion.</text>
</comment>
<evidence type="ECO:0000256" key="3">
    <source>
        <dbReference type="ARBA" id="ARBA00023277"/>
    </source>
</evidence>
<dbReference type="InterPro" id="IPR004547">
    <property type="entry name" value="Glucosamine6P_isomerase"/>
</dbReference>
<evidence type="ECO:0000256" key="4">
    <source>
        <dbReference type="HAMAP-Rule" id="MF_01241"/>
    </source>
</evidence>
<dbReference type="PANTHER" id="PTHR11280">
    <property type="entry name" value="GLUCOSAMINE-6-PHOSPHATE ISOMERASE"/>
    <property type="match status" value="1"/>
</dbReference>
<dbReference type="Gene3D" id="3.40.50.1360">
    <property type="match status" value="1"/>
</dbReference>
<dbReference type="Proteomes" id="UP000018895">
    <property type="component" value="Unassembled WGS sequence"/>
</dbReference>
<dbReference type="GO" id="GO:0005975">
    <property type="term" value="P:carbohydrate metabolic process"/>
    <property type="evidence" value="ECO:0007669"/>
    <property type="project" value="InterPro"/>
</dbReference>
<dbReference type="HAMAP" id="MF_01241">
    <property type="entry name" value="GlcN6P_deamin"/>
    <property type="match status" value="1"/>
</dbReference>
<accession>W4QMF6</accession>
<dbReference type="OrthoDB" id="9791139at2"/>